<dbReference type="Proteomes" id="UP001242288">
    <property type="component" value="Unassembled WGS sequence"/>
</dbReference>
<dbReference type="NCBIfam" id="NF009018">
    <property type="entry name" value="PRK12355.4-1"/>
    <property type="match status" value="1"/>
</dbReference>
<feature type="compositionally biased region" description="Polar residues" evidence="1">
    <location>
        <begin position="444"/>
        <end position="462"/>
    </location>
</feature>
<proteinExistence type="predicted"/>
<organism evidence="4 6">
    <name type="scientific">Paraburkholderia madseniana</name>
    <dbReference type="NCBI Taxonomy" id="2599607"/>
    <lineage>
        <taxon>Bacteria</taxon>
        <taxon>Pseudomonadati</taxon>
        <taxon>Pseudomonadota</taxon>
        <taxon>Betaproteobacteria</taxon>
        <taxon>Burkholderiales</taxon>
        <taxon>Burkholderiaceae</taxon>
        <taxon>Paraburkholderia</taxon>
    </lineage>
</organism>
<evidence type="ECO:0000256" key="1">
    <source>
        <dbReference type="SAM" id="MobiDB-lite"/>
    </source>
</evidence>
<sequence length="462" mass="48913">MLRRLDFRRLVLVALTILLAHAETGYGQAACTQIPGSQTCVDATPCKTMANGVQVCLDNASLPTGAQQVPYSCWQYTYQYACPGATTNTCGQYQSNPACGVLSSVCNDTIAETGECDEWTYTYQCQTQAQQVSSQMQCSNGLFDTSQFTAPANQNNSFVYAAVGLEALGEGQNYTNGQTLFSGVAESCRKGYGGIQNCCKSSPGAQSNSVIANIALGATMSVVKYVGEKAIDMASPYVFDFMYQAGLFGDGAFQIASTAASTGGTALAAGGLSVGAYGFTVGTGTMSAGVLGGNIELMSGADGYLAFNPYVFAAMVAIQIIENLMNCSQAEQLLALHRGENLSTFIDETCSKTALGSCIQHVDNFCSFNSLLSETINIQGKTQLGLPLADCKGLTPQQITKIDFRKIDFRAFEQQIVQQAQQYMPSSGDMSKNYQPVMQGAGKGSSQKSTNSVLPTYPSSSQ</sequence>
<feature type="region of interest" description="Disordered" evidence="1">
    <location>
        <begin position="427"/>
        <end position="462"/>
    </location>
</feature>
<evidence type="ECO:0000313" key="3">
    <source>
        <dbReference type="EMBL" id="MCX4151021.1"/>
    </source>
</evidence>
<gene>
    <name evidence="4" type="primary">traN</name>
    <name evidence="4" type="ORF">NIE36_37560</name>
    <name evidence="3" type="ORF">OSB80_37650</name>
</gene>
<dbReference type="InterPro" id="IPR014121">
    <property type="entry name" value="TraN_Ftype"/>
</dbReference>
<reference evidence="4" key="1">
    <citation type="submission" date="2022-06" db="EMBL/GenBank/DDBJ databases">
        <title>PHB producers.</title>
        <authorList>
            <person name="Besaury L."/>
        </authorList>
    </citation>
    <scope>NUCLEOTIDE SEQUENCE</scope>
    <source>
        <strain evidence="4 5">SEWS6</strain>
    </source>
</reference>
<name>A0AAP5EZC1_9BURK</name>
<evidence type="ECO:0000256" key="2">
    <source>
        <dbReference type="SAM" id="SignalP"/>
    </source>
</evidence>
<dbReference type="RefSeq" id="WP_266241781.1">
    <property type="nucleotide sequence ID" value="NZ_JAMXWF010000048.1"/>
</dbReference>
<feature type="compositionally biased region" description="Polar residues" evidence="1">
    <location>
        <begin position="427"/>
        <end position="436"/>
    </location>
</feature>
<dbReference type="Pfam" id="PF06986">
    <property type="entry name" value="F_T4SS_TraN"/>
    <property type="match status" value="2"/>
</dbReference>
<keyword evidence="2" id="KW-0732">Signal</keyword>
<evidence type="ECO:0000313" key="6">
    <source>
        <dbReference type="Proteomes" id="UP001242288"/>
    </source>
</evidence>
<evidence type="ECO:0000313" key="4">
    <source>
        <dbReference type="EMBL" id="MDQ6412835.1"/>
    </source>
</evidence>
<keyword evidence="5" id="KW-1185">Reference proteome</keyword>
<evidence type="ECO:0000313" key="5">
    <source>
        <dbReference type="Proteomes" id="UP001209412"/>
    </source>
</evidence>
<dbReference type="EMBL" id="JAPKHW010000048">
    <property type="protein sequence ID" value="MCX4151021.1"/>
    <property type="molecule type" value="Genomic_DNA"/>
</dbReference>
<comment type="caution">
    <text evidence="4">The sequence shown here is derived from an EMBL/GenBank/DDBJ whole genome shotgun (WGS) entry which is preliminary data.</text>
</comment>
<dbReference type="Proteomes" id="UP001209412">
    <property type="component" value="Unassembled WGS sequence"/>
</dbReference>
<protein>
    <submittedName>
        <fullName evidence="4">Conjugal transfer protein TraN</fullName>
    </submittedName>
</protein>
<dbReference type="EMBL" id="JAMXWF010000048">
    <property type="protein sequence ID" value="MDQ6412835.1"/>
    <property type="molecule type" value="Genomic_DNA"/>
</dbReference>
<dbReference type="AlphaFoldDB" id="A0AAP5EZC1"/>
<feature type="signal peptide" evidence="2">
    <location>
        <begin position="1"/>
        <end position="22"/>
    </location>
</feature>
<accession>A0AAP5EZC1</accession>
<feature type="chain" id="PRO_5043008110" evidence="2">
    <location>
        <begin position="23"/>
        <end position="462"/>
    </location>
</feature>